<organism evidence="3 4">
    <name type="scientific">Hexamita inflata</name>
    <dbReference type="NCBI Taxonomy" id="28002"/>
    <lineage>
        <taxon>Eukaryota</taxon>
        <taxon>Metamonada</taxon>
        <taxon>Diplomonadida</taxon>
        <taxon>Hexamitidae</taxon>
        <taxon>Hexamitinae</taxon>
        <taxon>Hexamita</taxon>
    </lineage>
</organism>
<evidence type="ECO:0000313" key="4">
    <source>
        <dbReference type="Proteomes" id="UP001642409"/>
    </source>
</evidence>
<gene>
    <name evidence="3" type="ORF">HINF_LOCUS63824</name>
</gene>
<evidence type="ECO:0000313" key="3">
    <source>
        <dbReference type="EMBL" id="CAL6087808.1"/>
    </source>
</evidence>
<dbReference type="InterPro" id="IPR007726">
    <property type="entry name" value="SS18_N"/>
</dbReference>
<sequence>MNQKLAKIDCLLEINAGLLQCVYEATKAGELMKALEYQKRLDENITVLLSLELAQQFDE</sequence>
<name>A0ABP1LLD9_9EUKA</name>
<dbReference type="Proteomes" id="UP001642409">
    <property type="component" value="Unassembled WGS sequence"/>
</dbReference>
<feature type="domain" description="SS18 N-terminal" evidence="2">
    <location>
        <begin position="6"/>
        <end position="49"/>
    </location>
</feature>
<reference evidence="3 4" key="1">
    <citation type="submission" date="2024-07" db="EMBL/GenBank/DDBJ databases">
        <authorList>
            <person name="Akdeniz Z."/>
        </authorList>
    </citation>
    <scope>NUCLEOTIDE SEQUENCE [LARGE SCALE GENOMIC DNA]</scope>
</reference>
<keyword evidence="4" id="KW-1185">Reference proteome</keyword>
<comment type="similarity">
    <text evidence="1">Belongs to the SS18 family.</text>
</comment>
<accession>A0ABP1LLD9</accession>
<dbReference type="EMBL" id="CAXDID020000403">
    <property type="protein sequence ID" value="CAL6087808.1"/>
    <property type="molecule type" value="Genomic_DNA"/>
</dbReference>
<dbReference type="Pfam" id="PF05030">
    <property type="entry name" value="SSXT"/>
    <property type="match status" value="1"/>
</dbReference>
<comment type="caution">
    <text evidence="3">The sequence shown here is derived from an EMBL/GenBank/DDBJ whole genome shotgun (WGS) entry which is preliminary data.</text>
</comment>
<protein>
    <submittedName>
        <fullName evidence="3">SS18_family</fullName>
    </submittedName>
</protein>
<evidence type="ECO:0000259" key="2">
    <source>
        <dbReference type="Pfam" id="PF05030"/>
    </source>
</evidence>
<evidence type="ECO:0000256" key="1">
    <source>
        <dbReference type="ARBA" id="ARBA00007945"/>
    </source>
</evidence>
<proteinExistence type="inferred from homology"/>